<dbReference type="InterPro" id="IPR042099">
    <property type="entry name" value="ANL_N_sf"/>
</dbReference>
<dbReference type="Proteomes" id="UP000504636">
    <property type="component" value="Unplaced"/>
</dbReference>
<keyword evidence="5" id="KW-1185">Reference proteome</keyword>
<reference evidence="6" key="2">
    <citation type="submission" date="2020-04" db="EMBL/GenBank/DDBJ databases">
        <authorList>
            <consortium name="NCBI Genome Project"/>
        </authorList>
    </citation>
    <scope>NUCLEOTIDE SEQUENCE</scope>
    <source>
        <strain evidence="6">CBS 304.34</strain>
    </source>
</reference>
<dbReference type="SUPFAM" id="SSF56801">
    <property type="entry name" value="Acetyl-CoA synthetase-like"/>
    <property type="match status" value="1"/>
</dbReference>
<organism evidence="4">
    <name type="scientific">Mytilinidion resinicola</name>
    <dbReference type="NCBI Taxonomy" id="574789"/>
    <lineage>
        <taxon>Eukaryota</taxon>
        <taxon>Fungi</taxon>
        <taxon>Dikarya</taxon>
        <taxon>Ascomycota</taxon>
        <taxon>Pezizomycotina</taxon>
        <taxon>Dothideomycetes</taxon>
        <taxon>Pleosporomycetidae</taxon>
        <taxon>Mytilinidiales</taxon>
        <taxon>Mytilinidiaceae</taxon>
        <taxon>Mytilinidion</taxon>
    </lineage>
</organism>
<dbReference type="AlphaFoldDB" id="A0A6A6Y2M8"/>
<dbReference type="CDD" id="cd05918">
    <property type="entry name" value="A_NRPS_SidN3_like"/>
    <property type="match status" value="1"/>
</dbReference>
<reference evidence="6" key="3">
    <citation type="submission" date="2025-04" db="UniProtKB">
        <authorList>
            <consortium name="RefSeq"/>
        </authorList>
    </citation>
    <scope>IDENTIFICATION</scope>
    <source>
        <strain evidence="6">CBS 304.34</strain>
    </source>
</reference>
<dbReference type="Pfam" id="PF00501">
    <property type="entry name" value="AMP-binding"/>
    <property type="match status" value="1"/>
</dbReference>
<dbReference type="PANTHER" id="PTHR45527:SF1">
    <property type="entry name" value="FATTY ACID SYNTHASE"/>
    <property type="match status" value="1"/>
</dbReference>
<reference evidence="4 6" key="1">
    <citation type="journal article" date="2020" name="Stud. Mycol.">
        <title>101 Dothideomycetes genomes: a test case for predicting lifestyles and emergence of pathogens.</title>
        <authorList>
            <person name="Haridas S."/>
            <person name="Albert R."/>
            <person name="Binder M."/>
            <person name="Bloem J."/>
            <person name="Labutti K."/>
            <person name="Salamov A."/>
            <person name="Andreopoulos B."/>
            <person name="Baker S."/>
            <person name="Barry K."/>
            <person name="Bills G."/>
            <person name="Bluhm B."/>
            <person name="Cannon C."/>
            <person name="Castanera R."/>
            <person name="Culley D."/>
            <person name="Daum C."/>
            <person name="Ezra D."/>
            <person name="Gonzalez J."/>
            <person name="Henrissat B."/>
            <person name="Kuo A."/>
            <person name="Liang C."/>
            <person name="Lipzen A."/>
            <person name="Lutzoni F."/>
            <person name="Magnuson J."/>
            <person name="Mondo S."/>
            <person name="Nolan M."/>
            <person name="Ohm R."/>
            <person name="Pangilinan J."/>
            <person name="Park H.-J."/>
            <person name="Ramirez L."/>
            <person name="Alfaro M."/>
            <person name="Sun H."/>
            <person name="Tritt A."/>
            <person name="Yoshinaga Y."/>
            <person name="Zwiers L.-H."/>
            <person name="Turgeon B."/>
            <person name="Goodwin S."/>
            <person name="Spatafora J."/>
            <person name="Crous P."/>
            <person name="Grigoriev I."/>
        </authorList>
    </citation>
    <scope>NUCLEOTIDE SEQUENCE</scope>
    <source>
        <strain evidence="4 6">CBS 304.34</strain>
    </source>
</reference>
<gene>
    <name evidence="4 6" type="ORF">BDZ99DRAFT_548168</name>
</gene>
<dbReference type="GO" id="GO:0044550">
    <property type="term" value="P:secondary metabolite biosynthetic process"/>
    <property type="evidence" value="ECO:0007669"/>
    <property type="project" value="TreeGrafter"/>
</dbReference>
<dbReference type="GO" id="GO:0043041">
    <property type="term" value="P:amino acid activation for nonribosomal peptide biosynthetic process"/>
    <property type="evidence" value="ECO:0007669"/>
    <property type="project" value="TreeGrafter"/>
</dbReference>
<dbReference type="InterPro" id="IPR020845">
    <property type="entry name" value="AMP-binding_CS"/>
</dbReference>
<evidence type="ECO:0000259" key="3">
    <source>
        <dbReference type="Pfam" id="PF00501"/>
    </source>
</evidence>
<sequence>MGIIDLALQIDESFINGLSQDAVFELGVAATHQNAAYITPTSGTSGNPKLTLIEHGQYCSGVLAHAPGMLMNSTTPLRVLQFASHSFDASMVETLSVLILGGTVCIPDEETRLNDVAKAINEMDVTWTCLTPTFVRFLHPSAVPSLKTIALVGEAMSKSNVEAWSVINLVNAYGPSECSVAAVANPKVTLQTDPKNIGFPLGIHTWVVDPSDYNKLVPIGCIGELLVEGPTIARGYLNDPEKTAQSFIRNPTWADDRNFRGYLTGDLVLQNADGSFNFVGRKDTQVKHHGQRVELAEIEVHLNAEACVKHGLILHPKSGPCRGRLVSVFSLADAAADEENPGSELRIICGSLKPRADSQIKAIREKLTRKLPPYMVPSTWFAVEAIP</sequence>
<feature type="non-terminal residue" evidence="4">
    <location>
        <position position="387"/>
    </location>
</feature>
<protein>
    <submittedName>
        <fullName evidence="4 6">Acetyl-CoA synthetase-like protein</fullName>
    </submittedName>
</protein>
<accession>A0A6A6Y2M8</accession>
<evidence type="ECO:0000256" key="2">
    <source>
        <dbReference type="ARBA" id="ARBA00022553"/>
    </source>
</evidence>
<evidence type="ECO:0000313" key="4">
    <source>
        <dbReference type="EMBL" id="KAF2802920.1"/>
    </source>
</evidence>
<dbReference type="GO" id="GO:0005737">
    <property type="term" value="C:cytoplasm"/>
    <property type="evidence" value="ECO:0007669"/>
    <property type="project" value="TreeGrafter"/>
</dbReference>
<dbReference type="OrthoDB" id="416786at2759"/>
<name>A0A6A6Y2M8_9PEZI</name>
<evidence type="ECO:0000256" key="1">
    <source>
        <dbReference type="ARBA" id="ARBA00022450"/>
    </source>
</evidence>
<dbReference type="Gene3D" id="3.40.50.12780">
    <property type="entry name" value="N-terminal domain of ligase-like"/>
    <property type="match status" value="1"/>
</dbReference>
<dbReference type="GeneID" id="54467807"/>
<feature type="domain" description="AMP-dependent synthetase/ligase" evidence="3">
    <location>
        <begin position="29"/>
        <end position="237"/>
    </location>
</feature>
<evidence type="ECO:0000313" key="5">
    <source>
        <dbReference type="Proteomes" id="UP000504636"/>
    </source>
</evidence>
<dbReference type="InterPro" id="IPR045851">
    <property type="entry name" value="AMP-bd_C_sf"/>
</dbReference>
<dbReference type="Gene3D" id="3.30.300.30">
    <property type="match status" value="1"/>
</dbReference>
<proteinExistence type="predicted"/>
<dbReference type="EMBL" id="MU003720">
    <property type="protein sequence ID" value="KAF2802920.1"/>
    <property type="molecule type" value="Genomic_DNA"/>
</dbReference>
<dbReference type="PANTHER" id="PTHR45527">
    <property type="entry name" value="NONRIBOSOMAL PEPTIDE SYNTHETASE"/>
    <property type="match status" value="1"/>
</dbReference>
<keyword evidence="2" id="KW-0597">Phosphoprotein</keyword>
<dbReference type="PROSITE" id="PS00455">
    <property type="entry name" value="AMP_BINDING"/>
    <property type="match status" value="1"/>
</dbReference>
<evidence type="ECO:0000313" key="6">
    <source>
        <dbReference type="RefSeq" id="XP_033569884.1"/>
    </source>
</evidence>
<dbReference type="GO" id="GO:0031177">
    <property type="term" value="F:phosphopantetheine binding"/>
    <property type="evidence" value="ECO:0007669"/>
    <property type="project" value="TreeGrafter"/>
</dbReference>
<keyword evidence="1" id="KW-0596">Phosphopantetheine</keyword>
<dbReference type="InterPro" id="IPR000873">
    <property type="entry name" value="AMP-dep_synth/lig_dom"/>
</dbReference>
<dbReference type="RefSeq" id="XP_033569884.1">
    <property type="nucleotide sequence ID" value="XM_033726914.1"/>
</dbReference>